<dbReference type="NCBIfam" id="TIGR01778">
    <property type="entry name" value="TonB-copper"/>
    <property type="match status" value="1"/>
</dbReference>
<dbReference type="PANTHER" id="PTHR30069:SF49">
    <property type="entry name" value="OUTER MEMBRANE PROTEIN C"/>
    <property type="match status" value="1"/>
</dbReference>
<dbReference type="Pfam" id="PF00593">
    <property type="entry name" value="TonB_dep_Rec_b-barrel"/>
    <property type="match status" value="1"/>
</dbReference>
<dbReference type="EMBL" id="JASGBI010000001">
    <property type="protein sequence ID" value="MDI9239942.1"/>
    <property type="molecule type" value="Genomic_DNA"/>
</dbReference>
<feature type="domain" description="TonB-dependent receptor-like beta-barrel" evidence="12">
    <location>
        <begin position="224"/>
        <end position="662"/>
    </location>
</feature>
<evidence type="ECO:0000256" key="8">
    <source>
        <dbReference type="PROSITE-ProRule" id="PRU01360"/>
    </source>
</evidence>
<protein>
    <submittedName>
        <fullName evidence="14">TonB-dependent copper receptor</fullName>
    </submittedName>
</protein>
<evidence type="ECO:0000313" key="14">
    <source>
        <dbReference type="EMBL" id="MDI9239942.1"/>
    </source>
</evidence>
<dbReference type="Pfam" id="PF07715">
    <property type="entry name" value="Plug"/>
    <property type="match status" value="1"/>
</dbReference>
<evidence type="ECO:0000256" key="11">
    <source>
        <dbReference type="SAM" id="SignalP"/>
    </source>
</evidence>
<evidence type="ECO:0000259" key="13">
    <source>
        <dbReference type="Pfam" id="PF07715"/>
    </source>
</evidence>
<keyword evidence="5 9" id="KW-0798">TonB box</keyword>
<gene>
    <name evidence="14" type="ORF">QLQ15_13600</name>
</gene>
<evidence type="ECO:0000256" key="1">
    <source>
        <dbReference type="ARBA" id="ARBA00004571"/>
    </source>
</evidence>
<proteinExistence type="inferred from homology"/>
<dbReference type="PANTHER" id="PTHR30069">
    <property type="entry name" value="TONB-DEPENDENT OUTER MEMBRANE RECEPTOR"/>
    <property type="match status" value="1"/>
</dbReference>
<dbReference type="InterPro" id="IPR012910">
    <property type="entry name" value="Plug_dom"/>
</dbReference>
<dbReference type="PROSITE" id="PS51257">
    <property type="entry name" value="PROKAR_LIPOPROTEIN"/>
    <property type="match status" value="1"/>
</dbReference>
<keyword evidence="11" id="KW-0732">Signal</keyword>
<dbReference type="SUPFAM" id="SSF56935">
    <property type="entry name" value="Porins"/>
    <property type="match status" value="1"/>
</dbReference>
<keyword evidence="14" id="KW-0675">Receptor</keyword>
<evidence type="ECO:0000256" key="9">
    <source>
        <dbReference type="RuleBase" id="RU003357"/>
    </source>
</evidence>
<keyword evidence="3 8" id="KW-1134">Transmembrane beta strand</keyword>
<evidence type="ECO:0000256" key="4">
    <source>
        <dbReference type="ARBA" id="ARBA00022692"/>
    </source>
</evidence>
<comment type="similarity">
    <text evidence="8 9">Belongs to the TonB-dependent receptor family.</text>
</comment>
<feature type="domain" description="TonB-dependent receptor plug" evidence="13">
    <location>
        <begin position="74"/>
        <end position="170"/>
    </location>
</feature>
<keyword evidence="4 8" id="KW-0812">Transmembrane</keyword>
<comment type="caution">
    <text evidence="14">The sequence shown here is derived from an EMBL/GenBank/DDBJ whole genome shotgun (WGS) entry which is preliminary data.</text>
</comment>
<evidence type="ECO:0000313" key="15">
    <source>
        <dbReference type="Proteomes" id="UP001321580"/>
    </source>
</evidence>
<sequence>MTRSVVQIPARRAPVATPLAVALSFLIAGACAAGESTHVHGAPASANTADAVVTLDTLVVTDISPTLAMTFVANTKLPRQPVPASDGADYLKTVPGFGVIRSGGTNGDPVLRGMFGSRLNLLTDGGHMQGACPARMDNSLSYVSPETYDRLEVIKGPQTVLWGPGASAGTVRFERDIPFFDEPGMQFNGSLTAGSFGRNDEVVDAAFGNASAYARVTANRSESDDYEDGNGERVPSAWKKWNADVAMGWTPDADSLVEVSAGNGDGEARYAVRGMDGSQFDRTSYGLRAERRNFDGALDKVEAKLYYNDVDHVMDNYTLRDPDPTSSMPMPMASNVAQRTSGGRVALSWKTETWDLQAGVDARDSRHRKRSAMGRDAYRNVPWTTDARFDNVGVFGELGWNLTERQRLVGGLRLDRASAKDERLTTGSMMPRPNPTAGETRNETLPSALVRWEVQPVDSAIMWHVGLGHVQRMPDYWELFSPTMGPAGSANAFAGIEPERTTQLDVGMHYRAGRWDAWASLYAGRIQDYILFKYSKGMMGATTQAYNADANIRGGELGVEFRPDTNWKLGGTLAYAWGELDDEGPLPQTPPLEARVTASYDNKRWSLGALLRGVTAQDRINPGYGNVVGQDLDDSAGFAVFSLNGGYRFTDRVQLAAGIDNIFDRAYSEHLNLAGNSAFGYPADPVRINEPGRSAWLKLNVKF</sequence>
<keyword evidence="2 8" id="KW-0813">Transport</keyword>
<dbReference type="InterPro" id="IPR010100">
    <property type="entry name" value="TonB-dep_Cu_rcpt"/>
</dbReference>
<accession>A0ABT6XIJ3</accession>
<evidence type="ECO:0000256" key="10">
    <source>
        <dbReference type="SAM" id="MobiDB-lite"/>
    </source>
</evidence>
<dbReference type="InterPro" id="IPR000531">
    <property type="entry name" value="Beta-barrel_TonB"/>
</dbReference>
<feature type="chain" id="PRO_5046469550" evidence="11">
    <location>
        <begin position="33"/>
        <end position="703"/>
    </location>
</feature>
<dbReference type="InterPro" id="IPR036942">
    <property type="entry name" value="Beta-barrel_TonB_sf"/>
</dbReference>
<evidence type="ECO:0000256" key="5">
    <source>
        <dbReference type="ARBA" id="ARBA00023077"/>
    </source>
</evidence>
<feature type="signal peptide" evidence="11">
    <location>
        <begin position="1"/>
        <end position="32"/>
    </location>
</feature>
<dbReference type="CDD" id="cd01347">
    <property type="entry name" value="ligand_gated_channel"/>
    <property type="match status" value="1"/>
</dbReference>
<organism evidence="14 15">
    <name type="scientific">Lysobacter stagni</name>
    <dbReference type="NCBI Taxonomy" id="3045172"/>
    <lineage>
        <taxon>Bacteria</taxon>
        <taxon>Pseudomonadati</taxon>
        <taxon>Pseudomonadota</taxon>
        <taxon>Gammaproteobacteria</taxon>
        <taxon>Lysobacterales</taxon>
        <taxon>Lysobacteraceae</taxon>
        <taxon>Lysobacter</taxon>
    </lineage>
</organism>
<reference evidence="14 15" key="1">
    <citation type="submission" date="2023-05" db="EMBL/GenBank/DDBJ databases">
        <title>Lysobacter sp. strain LF1 Genome sequencing and assembly.</title>
        <authorList>
            <person name="Jung Y."/>
        </authorList>
    </citation>
    <scope>NUCLEOTIDE SEQUENCE [LARGE SCALE GENOMIC DNA]</scope>
    <source>
        <strain evidence="14 15">LF1</strain>
    </source>
</reference>
<keyword evidence="6 8" id="KW-0472">Membrane</keyword>
<dbReference type="InterPro" id="IPR039426">
    <property type="entry name" value="TonB-dep_rcpt-like"/>
</dbReference>
<keyword evidence="7 8" id="KW-0998">Cell outer membrane</keyword>
<dbReference type="Gene3D" id="2.40.170.20">
    <property type="entry name" value="TonB-dependent receptor, beta-barrel domain"/>
    <property type="match status" value="1"/>
</dbReference>
<dbReference type="Gene3D" id="2.170.130.10">
    <property type="entry name" value="TonB-dependent receptor, plug domain"/>
    <property type="match status" value="1"/>
</dbReference>
<evidence type="ECO:0000256" key="7">
    <source>
        <dbReference type="ARBA" id="ARBA00023237"/>
    </source>
</evidence>
<evidence type="ECO:0000259" key="12">
    <source>
        <dbReference type="Pfam" id="PF00593"/>
    </source>
</evidence>
<feature type="region of interest" description="Disordered" evidence="10">
    <location>
        <begin position="419"/>
        <end position="441"/>
    </location>
</feature>
<dbReference type="InterPro" id="IPR037066">
    <property type="entry name" value="Plug_dom_sf"/>
</dbReference>
<comment type="subcellular location">
    <subcellularLocation>
        <location evidence="1 8">Cell outer membrane</location>
        <topology evidence="1 8">Multi-pass membrane protein</topology>
    </subcellularLocation>
</comment>
<keyword evidence="15" id="KW-1185">Reference proteome</keyword>
<evidence type="ECO:0000256" key="3">
    <source>
        <dbReference type="ARBA" id="ARBA00022452"/>
    </source>
</evidence>
<evidence type="ECO:0000256" key="6">
    <source>
        <dbReference type="ARBA" id="ARBA00023136"/>
    </source>
</evidence>
<dbReference type="PROSITE" id="PS52016">
    <property type="entry name" value="TONB_DEPENDENT_REC_3"/>
    <property type="match status" value="1"/>
</dbReference>
<name>A0ABT6XIJ3_9GAMM</name>
<dbReference type="Proteomes" id="UP001321580">
    <property type="component" value="Unassembled WGS sequence"/>
</dbReference>
<evidence type="ECO:0000256" key="2">
    <source>
        <dbReference type="ARBA" id="ARBA00022448"/>
    </source>
</evidence>